<dbReference type="AlphaFoldDB" id="A0AAE3WD94"/>
<dbReference type="InterPro" id="IPR017517">
    <property type="entry name" value="Maleyloyr_isom"/>
</dbReference>
<dbReference type="InterPro" id="IPR034660">
    <property type="entry name" value="DinB/YfiT-like"/>
</dbReference>
<dbReference type="RefSeq" id="WP_306735856.1">
    <property type="nucleotide sequence ID" value="NZ_JANHAX010000003.1"/>
</dbReference>
<name>A0AAE3WD94_9RHOB</name>
<protein>
    <submittedName>
        <fullName evidence="2">TIGR03084 family metal-binding protein</fullName>
    </submittedName>
</protein>
<dbReference type="Pfam" id="PF11716">
    <property type="entry name" value="MDMPI_N"/>
    <property type="match status" value="1"/>
</dbReference>
<evidence type="ECO:0000259" key="1">
    <source>
        <dbReference type="Pfam" id="PF11716"/>
    </source>
</evidence>
<sequence length="263" mass="29155">MSFSQVEDFLAESETLYDAVRGLDETDFGRATQFKGWTVEDVLRHLHFWNRAVEFAAQGEDAFKGLRDRVTNAIENGISLREVERKAIPEGGMVLRATWIGFARALAHRWQNQDPKARLPWVGPSMSARSAITARQMETWAHGFEIFDLLGLEREEQDRIRNIVVLGVNTFGWAHQVHGLEVPGSMPKLVLEAPSGAAWEFGESAGSITGTAADFAAVVTQTRALADTDLRVEGPVAETWMAHAQCFAGPPETPPARGTRRRV</sequence>
<evidence type="ECO:0000313" key="2">
    <source>
        <dbReference type="EMBL" id="MDQ2090582.1"/>
    </source>
</evidence>
<proteinExistence type="predicted"/>
<keyword evidence="3" id="KW-1185">Reference proteome</keyword>
<dbReference type="EMBL" id="JANHAX010000003">
    <property type="protein sequence ID" value="MDQ2090582.1"/>
    <property type="molecule type" value="Genomic_DNA"/>
</dbReference>
<gene>
    <name evidence="2" type="ORF">NO357_11785</name>
</gene>
<feature type="domain" description="Mycothiol-dependent maleylpyruvate isomerase metal-binding" evidence="1">
    <location>
        <begin position="10"/>
        <end position="146"/>
    </location>
</feature>
<dbReference type="Gene3D" id="1.20.120.450">
    <property type="entry name" value="dinb family like domain"/>
    <property type="match status" value="1"/>
</dbReference>
<dbReference type="InterPro" id="IPR017518">
    <property type="entry name" value="CHP03084"/>
</dbReference>
<evidence type="ECO:0000313" key="3">
    <source>
        <dbReference type="Proteomes" id="UP001226762"/>
    </source>
</evidence>
<organism evidence="2 3">
    <name type="scientific">Marimonas arenosa</name>
    <dbReference type="NCBI Taxonomy" id="1795305"/>
    <lineage>
        <taxon>Bacteria</taxon>
        <taxon>Pseudomonadati</taxon>
        <taxon>Pseudomonadota</taxon>
        <taxon>Alphaproteobacteria</taxon>
        <taxon>Rhodobacterales</taxon>
        <taxon>Paracoccaceae</taxon>
        <taxon>Marimonas</taxon>
    </lineage>
</organism>
<dbReference type="NCBIfam" id="TIGR03084">
    <property type="entry name" value="TIGR03084 family metal-binding protein"/>
    <property type="match status" value="1"/>
</dbReference>
<reference evidence="2" key="2">
    <citation type="submission" date="2023-02" db="EMBL/GenBank/DDBJ databases">
        <title>'Rhodoalgimonas zhirmunskyi' gen. nov., isolated from a red alga.</title>
        <authorList>
            <person name="Nedashkovskaya O.I."/>
            <person name="Otstavnykh N.Y."/>
            <person name="Bystritskaya E.P."/>
            <person name="Balabanova L.A."/>
            <person name="Isaeva M.P."/>
        </authorList>
    </citation>
    <scope>NUCLEOTIDE SEQUENCE</scope>
    <source>
        <strain evidence="2">KCTC 52189</strain>
    </source>
</reference>
<dbReference type="Proteomes" id="UP001226762">
    <property type="component" value="Unassembled WGS sequence"/>
</dbReference>
<dbReference type="NCBIfam" id="TIGR03083">
    <property type="entry name" value="maleylpyruvate isomerase family mycothiol-dependent enzyme"/>
    <property type="match status" value="1"/>
</dbReference>
<comment type="caution">
    <text evidence="2">The sequence shown here is derived from an EMBL/GenBank/DDBJ whole genome shotgun (WGS) entry which is preliminary data.</text>
</comment>
<reference evidence="2" key="1">
    <citation type="submission" date="2022-07" db="EMBL/GenBank/DDBJ databases">
        <authorList>
            <person name="Otstavnykh N."/>
            <person name="Isaeva M."/>
            <person name="Bystritskaya E."/>
        </authorList>
    </citation>
    <scope>NUCLEOTIDE SEQUENCE</scope>
    <source>
        <strain evidence="2">KCTC 52189</strain>
    </source>
</reference>
<dbReference type="InterPro" id="IPR024344">
    <property type="entry name" value="MDMPI_metal-binding"/>
</dbReference>
<accession>A0AAE3WD94</accession>
<dbReference type="GO" id="GO:0046872">
    <property type="term" value="F:metal ion binding"/>
    <property type="evidence" value="ECO:0007669"/>
    <property type="project" value="InterPro"/>
</dbReference>
<dbReference type="SUPFAM" id="SSF109854">
    <property type="entry name" value="DinB/YfiT-like putative metalloenzymes"/>
    <property type="match status" value="1"/>
</dbReference>